<comment type="caution">
    <text evidence="10">The sequence shown here is derived from an EMBL/GenBank/DDBJ whole genome shotgun (WGS) entry which is preliminary data.</text>
</comment>
<keyword evidence="11" id="KW-1185">Reference proteome</keyword>
<evidence type="ECO:0000259" key="9">
    <source>
        <dbReference type="Pfam" id="PF00324"/>
    </source>
</evidence>
<evidence type="ECO:0000256" key="2">
    <source>
        <dbReference type="ARBA" id="ARBA00006983"/>
    </source>
</evidence>
<keyword evidence="7 8" id="KW-0472">Membrane</keyword>
<dbReference type="OMA" id="ILFNWIA"/>
<feature type="non-terminal residue" evidence="10">
    <location>
        <position position="1"/>
    </location>
</feature>
<feature type="non-terminal residue" evidence="10">
    <location>
        <position position="209"/>
    </location>
</feature>
<feature type="transmembrane region" description="Helical" evidence="8">
    <location>
        <begin position="153"/>
        <end position="173"/>
    </location>
</feature>
<feature type="domain" description="Amino acid permease/ SLC12A" evidence="9">
    <location>
        <begin position="1"/>
        <end position="181"/>
    </location>
</feature>
<reference evidence="10 11" key="1">
    <citation type="submission" date="2013-02" db="EMBL/GenBank/DDBJ databases">
        <title>Genome sequence of Candida maltosa Xu316, a potential industrial strain for xylitol and ethanol production.</title>
        <authorList>
            <person name="Yu J."/>
            <person name="Wang Q."/>
            <person name="Geng X."/>
            <person name="Bao W."/>
            <person name="He P."/>
            <person name="Cai J."/>
        </authorList>
    </citation>
    <scope>NUCLEOTIDE SEQUENCE [LARGE SCALE GENOMIC DNA]</scope>
    <source>
        <strain evidence="11">Xu316</strain>
    </source>
</reference>
<sequence length="209" mass="23265">MNAVILISVISVGSSSVYATSRTLVSLAEQNLAPKICGYVDRSGRPLVAIMITNAFGLISFIAASGKQSEVFTWLLSISGLSSIFTWLSICVAHLRFRRALSVQGRTTDELAFVSQTGIIGSWFGVILNVLVLIAEFWLAIFPLGDKPNAKGFFEAYLGFVILIVFYIGHKIWRKNWILFIRSKDIDIDSGRKETDLEALKRELEEEKL</sequence>
<keyword evidence="4 8" id="KW-0812">Transmembrane</keyword>
<protein>
    <submittedName>
        <fullName evidence="10">General amino acid permease, putative</fullName>
    </submittedName>
</protein>
<name>M3JVN4_CANMX</name>
<dbReference type="Proteomes" id="UP000011777">
    <property type="component" value="Unassembled WGS sequence"/>
</dbReference>
<dbReference type="PANTHER" id="PTHR43341:SF1">
    <property type="entry name" value="GENERAL AMINO-ACID PERMEASE GAP1"/>
    <property type="match status" value="1"/>
</dbReference>
<keyword evidence="3" id="KW-0813">Transport</keyword>
<dbReference type="Gene3D" id="1.20.1740.10">
    <property type="entry name" value="Amino acid/polyamine transporter I"/>
    <property type="match status" value="1"/>
</dbReference>
<gene>
    <name evidence="10" type="ORF">G210_2759</name>
</gene>
<keyword evidence="6 8" id="KW-1133">Transmembrane helix</keyword>
<comment type="subcellular location">
    <subcellularLocation>
        <location evidence="1">Membrane</location>
        <topology evidence="1">Multi-pass membrane protein</topology>
    </subcellularLocation>
</comment>
<dbReference type="GO" id="GO:0016020">
    <property type="term" value="C:membrane"/>
    <property type="evidence" value="ECO:0007669"/>
    <property type="project" value="UniProtKB-SubCell"/>
</dbReference>
<keyword evidence="5" id="KW-0029">Amino-acid transport</keyword>
<comment type="similarity">
    <text evidence="2">Belongs to the amino acid-polyamine-organocation (APC) superfamily. YAT (TC 2.A.3.10) family.</text>
</comment>
<organism evidence="10 11">
    <name type="scientific">Candida maltosa (strain Xu316)</name>
    <name type="common">Yeast</name>
    <dbReference type="NCBI Taxonomy" id="1245528"/>
    <lineage>
        <taxon>Eukaryota</taxon>
        <taxon>Fungi</taxon>
        <taxon>Dikarya</taxon>
        <taxon>Ascomycota</taxon>
        <taxon>Saccharomycotina</taxon>
        <taxon>Pichiomycetes</taxon>
        <taxon>Debaryomycetaceae</taxon>
        <taxon>Candida/Lodderomyces clade</taxon>
        <taxon>Candida</taxon>
    </lineage>
</organism>
<dbReference type="Pfam" id="PF00324">
    <property type="entry name" value="AA_permease"/>
    <property type="match status" value="1"/>
</dbReference>
<dbReference type="GO" id="GO:0015171">
    <property type="term" value="F:amino acid transmembrane transporter activity"/>
    <property type="evidence" value="ECO:0007669"/>
    <property type="project" value="TreeGrafter"/>
</dbReference>
<evidence type="ECO:0000313" key="11">
    <source>
        <dbReference type="Proteomes" id="UP000011777"/>
    </source>
</evidence>
<feature type="transmembrane region" description="Helical" evidence="8">
    <location>
        <begin position="71"/>
        <end position="97"/>
    </location>
</feature>
<feature type="transmembrane region" description="Helical" evidence="8">
    <location>
        <begin position="117"/>
        <end position="141"/>
    </location>
</feature>
<feature type="transmembrane region" description="Helical" evidence="8">
    <location>
        <begin position="43"/>
        <end position="64"/>
    </location>
</feature>
<dbReference type="AlphaFoldDB" id="M3JVN4"/>
<dbReference type="InterPro" id="IPR050524">
    <property type="entry name" value="APC_YAT"/>
</dbReference>
<evidence type="ECO:0000256" key="4">
    <source>
        <dbReference type="ARBA" id="ARBA00022692"/>
    </source>
</evidence>
<evidence type="ECO:0000256" key="7">
    <source>
        <dbReference type="ARBA" id="ARBA00023136"/>
    </source>
</evidence>
<dbReference type="STRING" id="1245528.M3JVN4"/>
<evidence type="ECO:0000256" key="8">
    <source>
        <dbReference type="SAM" id="Phobius"/>
    </source>
</evidence>
<dbReference type="PANTHER" id="PTHR43341">
    <property type="entry name" value="AMINO ACID PERMEASE"/>
    <property type="match status" value="1"/>
</dbReference>
<dbReference type="eggNOG" id="KOG1286">
    <property type="taxonomic scope" value="Eukaryota"/>
</dbReference>
<evidence type="ECO:0000256" key="6">
    <source>
        <dbReference type="ARBA" id="ARBA00022989"/>
    </source>
</evidence>
<accession>M3JVN4</accession>
<dbReference type="InterPro" id="IPR004841">
    <property type="entry name" value="AA-permease/SLC12A_dom"/>
</dbReference>
<dbReference type="EMBL" id="AOGT01001791">
    <property type="protein sequence ID" value="EMG46975.1"/>
    <property type="molecule type" value="Genomic_DNA"/>
</dbReference>
<dbReference type="HOGENOM" id="CLU_007946_8_4_1"/>
<dbReference type="OrthoDB" id="3900342at2759"/>
<evidence type="ECO:0000313" key="10">
    <source>
        <dbReference type="EMBL" id="EMG46975.1"/>
    </source>
</evidence>
<evidence type="ECO:0000256" key="3">
    <source>
        <dbReference type="ARBA" id="ARBA00022448"/>
    </source>
</evidence>
<proteinExistence type="inferred from homology"/>
<evidence type="ECO:0000256" key="1">
    <source>
        <dbReference type="ARBA" id="ARBA00004141"/>
    </source>
</evidence>
<evidence type="ECO:0000256" key="5">
    <source>
        <dbReference type="ARBA" id="ARBA00022970"/>
    </source>
</evidence>